<proteinExistence type="predicted"/>
<dbReference type="InterPro" id="IPR002686">
    <property type="entry name" value="Transposase_17"/>
</dbReference>
<evidence type="ECO:0000313" key="2">
    <source>
        <dbReference type="EMBL" id="MBP2453185.1"/>
    </source>
</evidence>
<gene>
    <name evidence="2" type="ORF">JOF57_003098</name>
</gene>
<dbReference type="EMBL" id="JAGIOP010000002">
    <property type="protein sequence ID" value="MBP2453185.1"/>
    <property type="molecule type" value="Genomic_DNA"/>
</dbReference>
<protein>
    <submittedName>
        <fullName evidence="2">REP element-mobilizing transposase RayT</fullName>
    </submittedName>
</protein>
<dbReference type="Pfam" id="PF01797">
    <property type="entry name" value="Y1_Tnp"/>
    <property type="match status" value="1"/>
</dbReference>
<feature type="domain" description="Transposase IS200-like" evidence="1">
    <location>
        <begin position="7"/>
        <end position="59"/>
    </location>
</feature>
<dbReference type="Gene3D" id="3.30.70.1290">
    <property type="entry name" value="Transposase IS200-like"/>
    <property type="match status" value="1"/>
</dbReference>
<dbReference type="SUPFAM" id="SSF143422">
    <property type="entry name" value="Transposase IS200-like"/>
    <property type="match status" value="1"/>
</dbReference>
<dbReference type="InterPro" id="IPR036515">
    <property type="entry name" value="Transposase_17_sf"/>
</dbReference>
<organism evidence="2 3">
    <name type="scientific">Mycolicibacterium lutetiense</name>
    <dbReference type="NCBI Taxonomy" id="1641992"/>
    <lineage>
        <taxon>Bacteria</taxon>
        <taxon>Bacillati</taxon>
        <taxon>Actinomycetota</taxon>
        <taxon>Actinomycetes</taxon>
        <taxon>Mycobacteriales</taxon>
        <taxon>Mycobacteriaceae</taxon>
        <taxon>Mycolicibacterium</taxon>
    </lineage>
</organism>
<keyword evidence="3" id="KW-1185">Reference proteome</keyword>
<name>A0ABS4ZUK3_9MYCO</name>
<evidence type="ECO:0000313" key="3">
    <source>
        <dbReference type="Proteomes" id="UP000694460"/>
    </source>
</evidence>
<comment type="caution">
    <text evidence="2">The sequence shown here is derived from an EMBL/GenBank/DDBJ whole genome shotgun (WGS) entry which is preliminary data.</text>
</comment>
<sequence length="62" mass="7005">MPDHVPVSVKAIKGRLSRVAREEFSWLKSQLPSLWTNSYFAATVGGTPLSVVKRYVESQKDR</sequence>
<evidence type="ECO:0000259" key="1">
    <source>
        <dbReference type="Pfam" id="PF01797"/>
    </source>
</evidence>
<reference evidence="2 3" key="1">
    <citation type="submission" date="2021-03" db="EMBL/GenBank/DDBJ databases">
        <title>Sequencing the genomes of 1000 actinobacteria strains.</title>
        <authorList>
            <person name="Klenk H.-P."/>
        </authorList>
    </citation>
    <scope>NUCLEOTIDE SEQUENCE [LARGE SCALE GENOMIC DNA]</scope>
    <source>
        <strain evidence="2 3">DSM 46713</strain>
    </source>
</reference>
<dbReference type="Proteomes" id="UP000694460">
    <property type="component" value="Unassembled WGS sequence"/>
</dbReference>
<accession>A0ABS4ZUK3</accession>